<feature type="region of interest" description="Disordered" evidence="9">
    <location>
        <begin position="677"/>
        <end position="718"/>
    </location>
</feature>
<keyword evidence="7 10" id="KW-0472">Membrane</keyword>
<evidence type="ECO:0000256" key="9">
    <source>
        <dbReference type="SAM" id="MobiDB-lite"/>
    </source>
</evidence>
<evidence type="ECO:0000256" key="7">
    <source>
        <dbReference type="ARBA" id="ARBA00023136"/>
    </source>
</evidence>
<evidence type="ECO:0000256" key="4">
    <source>
        <dbReference type="ARBA" id="ARBA00022771"/>
    </source>
</evidence>
<dbReference type="AlphaFoldDB" id="A0AAD7I1L2"/>
<evidence type="ECO:0000256" key="5">
    <source>
        <dbReference type="ARBA" id="ARBA00022833"/>
    </source>
</evidence>
<dbReference type="Gene3D" id="1.10.3730.20">
    <property type="match status" value="1"/>
</dbReference>
<feature type="transmembrane region" description="Helical" evidence="10">
    <location>
        <begin position="874"/>
        <end position="893"/>
    </location>
</feature>
<organism evidence="12 13">
    <name type="scientific">Mycena metata</name>
    <dbReference type="NCBI Taxonomy" id="1033252"/>
    <lineage>
        <taxon>Eukaryota</taxon>
        <taxon>Fungi</taxon>
        <taxon>Dikarya</taxon>
        <taxon>Basidiomycota</taxon>
        <taxon>Agaricomycotina</taxon>
        <taxon>Agaricomycetes</taxon>
        <taxon>Agaricomycetidae</taxon>
        <taxon>Agaricales</taxon>
        <taxon>Marasmiineae</taxon>
        <taxon>Mycenaceae</taxon>
        <taxon>Mycena</taxon>
    </lineage>
</organism>
<reference evidence="12" key="1">
    <citation type="submission" date="2023-03" db="EMBL/GenBank/DDBJ databases">
        <title>Massive genome expansion in bonnet fungi (Mycena s.s.) driven by repeated elements and novel gene families across ecological guilds.</title>
        <authorList>
            <consortium name="Lawrence Berkeley National Laboratory"/>
            <person name="Harder C.B."/>
            <person name="Miyauchi S."/>
            <person name="Viragh M."/>
            <person name="Kuo A."/>
            <person name="Thoen E."/>
            <person name="Andreopoulos B."/>
            <person name="Lu D."/>
            <person name="Skrede I."/>
            <person name="Drula E."/>
            <person name="Henrissat B."/>
            <person name="Morin E."/>
            <person name="Kohler A."/>
            <person name="Barry K."/>
            <person name="LaButti K."/>
            <person name="Morin E."/>
            <person name="Salamov A."/>
            <person name="Lipzen A."/>
            <person name="Mereny Z."/>
            <person name="Hegedus B."/>
            <person name="Baldrian P."/>
            <person name="Stursova M."/>
            <person name="Weitz H."/>
            <person name="Taylor A."/>
            <person name="Grigoriev I.V."/>
            <person name="Nagy L.G."/>
            <person name="Martin F."/>
            <person name="Kauserud H."/>
        </authorList>
    </citation>
    <scope>NUCLEOTIDE SEQUENCE</scope>
    <source>
        <strain evidence="12">CBHHK182m</strain>
    </source>
</reference>
<protein>
    <submittedName>
        <fullName evidence="12">Magnesium transporter NIPA-domain-containing protein</fullName>
    </submittedName>
</protein>
<accession>A0AAD7I1L2</accession>
<dbReference type="PROSITE" id="PS50865">
    <property type="entry name" value="ZF_MYND_2"/>
    <property type="match status" value="1"/>
</dbReference>
<keyword evidence="5" id="KW-0862">Zinc</keyword>
<sequence>MPHPCFDWNNMMKKIPARLKSLADGVAESILGDSPKTLMPHLLTISDKLPPKDQAHFLPVFFGCLREPPFPVTSRDSLSQKQAQELRNFAIIGYPNLKALDSLRSQSLFPQAAIADIWTGMWTCITAQAEFIDAFDDHQFWARMIHDKAMRDRCATPMRYIMCYFMRTKEEENFQAVILGAGGTVCDVCSLLLKHLDTVLSDIYCGSGDPKWITQSLVFVLETIVMNDAQVMEVLAPQGIVKKLVNLSFGIHVAELQGASPAGTLFGQLQVFFIIVLAFRVRNPQACIREGLRSGLLVSMAQCIDKLMSPTHPLYEPFVNILAEIVPGYLTSYSASELEGIGCFTPFYELALERITLRAEYDESHRSVKICDSLSCCEVKYKVDLRRCSQCMNMYYSSPECQKEDWVSRGHGQLCWSLPTKAVHKGGTDASTREKSFLRFLLQADYLTHKHTILALHGEAMARTPEQGPFYTAFNYAAGPVYLRVLPAKELSALLPAGAQRLGGAYQLRRHGAARGKMSLNVAMLPRGRREFRYWIPPMRSPTSTRLSDGLVRLVGKKTARTITGDEYDQALDSLVEEDDSESGKFVSRNTPYCGRDLFDSASVQSRRFQAKQADSKTILAGAPTCGDLSDAGCSLPAAQEMFIDLAKKGWAVYFVAQPPENSTLGMLNAAGAAAPASVSSRPSIPSSTAAKAPNPSRSSAPNSSSQPSSSTSSAATILSQSAVPSTSASNPSISALVSATSSPLAALAASSKLKVKASSRDLRSVRGDSTNEIFAPGPRDYTRHRQWFPHRLQFCLQEGLLRSQAAGTAGQGVKYLKSPLWWLGMSMMILGELCNFAAYAFVEAIVVTPLGALSVVVCAILSSIFLKERLTFLGWLGCGLCILGATVIALNAPQEATVGEILDFQNLFLSPFFLAYMGVLLVATFVIIFILAPRFGKTNMLWYILFKHWFIYVLIVVVMGTLVVEVYYLNVALALFNTAMVTPTYYVIYCAFWKRLQSRRVRARRIKLSQTPLLMDKSSPALMNAHRGSFGLTLVGVIQAWRHDIDSEFEPNFSSDSSEADIGEQAMRYQHAYDGRRDSESSWRLRSHSEGFR</sequence>
<evidence type="ECO:0000259" key="11">
    <source>
        <dbReference type="PROSITE" id="PS50865"/>
    </source>
</evidence>
<dbReference type="PANTHER" id="PTHR12570:SF92">
    <property type="entry name" value="SPICHTHYIN, ISOFORM B"/>
    <property type="match status" value="1"/>
</dbReference>
<keyword evidence="13" id="KW-1185">Reference proteome</keyword>
<dbReference type="Gene3D" id="6.10.140.2220">
    <property type="match status" value="1"/>
</dbReference>
<feature type="transmembrane region" description="Helical" evidence="10">
    <location>
        <begin position="945"/>
        <end position="969"/>
    </location>
</feature>
<dbReference type="Proteomes" id="UP001215598">
    <property type="component" value="Unassembled WGS sequence"/>
</dbReference>
<gene>
    <name evidence="12" type="ORF">B0H16DRAFT_1696297</name>
</gene>
<evidence type="ECO:0000256" key="1">
    <source>
        <dbReference type="ARBA" id="ARBA00004141"/>
    </source>
</evidence>
<keyword evidence="3" id="KW-0479">Metal-binding</keyword>
<name>A0AAD7I1L2_9AGAR</name>
<comment type="subcellular location">
    <subcellularLocation>
        <location evidence="1">Membrane</location>
        <topology evidence="1">Multi-pass membrane protein</topology>
    </subcellularLocation>
</comment>
<evidence type="ECO:0000256" key="8">
    <source>
        <dbReference type="PROSITE-ProRule" id="PRU00134"/>
    </source>
</evidence>
<dbReference type="InterPro" id="IPR008521">
    <property type="entry name" value="Mg_trans_NIPA"/>
</dbReference>
<evidence type="ECO:0000256" key="6">
    <source>
        <dbReference type="ARBA" id="ARBA00022989"/>
    </source>
</evidence>
<dbReference type="SUPFAM" id="SSF103481">
    <property type="entry name" value="Multidrug resistance efflux transporter EmrE"/>
    <property type="match status" value="1"/>
</dbReference>
<dbReference type="InterPro" id="IPR002893">
    <property type="entry name" value="Znf_MYND"/>
</dbReference>
<evidence type="ECO:0000256" key="10">
    <source>
        <dbReference type="SAM" id="Phobius"/>
    </source>
</evidence>
<dbReference type="GO" id="GO:0016020">
    <property type="term" value="C:membrane"/>
    <property type="evidence" value="ECO:0007669"/>
    <property type="project" value="UniProtKB-SubCell"/>
</dbReference>
<proteinExistence type="predicted"/>
<evidence type="ECO:0000256" key="3">
    <source>
        <dbReference type="ARBA" id="ARBA00022723"/>
    </source>
</evidence>
<dbReference type="InterPro" id="IPR037185">
    <property type="entry name" value="EmrE-like"/>
</dbReference>
<feature type="transmembrane region" description="Helical" evidence="10">
    <location>
        <begin position="913"/>
        <end position="933"/>
    </location>
</feature>
<dbReference type="GO" id="GO:0015095">
    <property type="term" value="F:magnesium ion transmembrane transporter activity"/>
    <property type="evidence" value="ECO:0007669"/>
    <property type="project" value="InterPro"/>
</dbReference>
<dbReference type="EMBL" id="JARKIB010000141">
    <property type="protein sequence ID" value="KAJ7733034.1"/>
    <property type="molecule type" value="Genomic_DNA"/>
</dbReference>
<evidence type="ECO:0000256" key="2">
    <source>
        <dbReference type="ARBA" id="ARBA00022692"/>
    </source>
</evidence>
<feature type="transmembrane region" description="Helical" evidence="10">
    <location>
        <begin position="848"/>
        <end position="867"/>
    </location>
</feature>
<feature type="domain" description="MYND-type" evidence="11">
    <location>
        <begin position="373"/>
        <end position="415"/>
    </location>
</feature>
<dbReference type="SUPFAM" id="SSF144232">
    <property type="entry name" value="HIT/MYND zinc finger-like"/>
    <property type="match status" value="1"/>
</dbReference>
<feature type="transmembrane region" description="Helical" evidence="10">
    <location>
        <begin position="975"/>
        <end position="993"/>
    </location>
</feature>
<keyword evidence="6 10" id="KW-1133">Transmembrane helix</keyword>
<dbReference type="GO" id="GO:0008270">
    <property type="term" value="F:zinc ion binding"/>
    <property type="evidence" value="ECO:0007669"/>
    <property type="project" value="UniProtKB-KW"/>
</dbReference>
<comment type="caution">
    <text evidence="12">The sequence shown here is derived from an EMBL/GenBank/DDBJ whole genome shotgun (WGS) entry which is preliminary data.</text>
</comment>
<keyword evidence="2 10" id="KW-0812">Transmembrane</keyword>
<evidence type="ECO:0000313" key="12">
    <source>
        <dbReference type="EMBL" id="KAJ7733034.1"/>
    </source>
</evidence>
<evidence type="ECO:0000313" key="13">
    <source>
        <dbReference type="Proteomes" id="UP001215598"/>
    </source>
</evidence>
<dbReference type="PANTHER" id="PTHR12570">
    <property type="match status" value="1"/>
</dbReference>
<dbReference type="Pfam" id="PF05653">
    <property type="entry name" value="Mg_trans_NIPA"/>
    <property type="match status" value="1"/>
</dbReference>
<keyword evidence="4 8" id="KW-0863">Zinc-finger</keyword>
<feature type="region of interest" description="Disordered" evidence="9">
    <location>
        <begin position="1074"/>
        <end position="1094"/>
    </location>
</feature>